<accession>A0AAV4R5T2</accession>
<evidence type="ECO:0000256" key="3">
    <source>
        <dbReference type="ARBA" id="ARBA00022737"/>
    </source>
</evidence>
<dbReference type="AlphaFoldDB" id="A0AAV4R5T2"/>
<reference evidence="13 14" key="1">
    <citation type="submission" date="2021-06" db="EMBL/GenBank/DDBJ databases">
        <title>Caerostris darwini draft genome.</title>
        <authorList>
            <person name="Kono N."/>
            <person name="Arakawa K."/>
        </authorList>
    </citation>
    <scope>NUCLEOTIDE SEQUENCE [LARGE SCALE GENOMIC DNA]</scope>
</reference>
<keyword evidence="3" id="KW-0677">Repeat</keyword>
<feature type="domain" description="C2H2-type" evidence="12">
    <location>
        <begin position="79"/>
        <end position="106"/>
    </location>
</feature>
<evidence type="ECO:0000256" key="10">
    <source>
        <dbReference type="PROSITE-ProRule" id="PRU00042"/>
    </source>
</evidence>
<keyword evidence="2" id="KW-0479">Metal-binding</keyword>
<dbReference type="InterPro" id="IPR036236">
    <property type="entry name" value="Znf_C2H2_sf"/>
</dbReference>
<dbReference type="FunFam" id="3.30.160.60:FF:000099">
    <property type="entry name" value="Zinc finger protein 79"/>
    <property type="match status" value="1"/>
</dbReference>
<evidence type="ECO:0000256" key="11">
    <source>
        <dbReference type="SAM" id="MobiDB-lite"/>
    </source>
</evidence>
<evidence type="ECO:0000313" key="13">
    <source>
        <dbReference type="EMBL" id="GIY17014.1"/>
    </source>
</evidence>
<dbReference type="PANTHER" id="PTHR23234">
    <property type="entry name" value="ZNF44 PROTEIN"/>
    <property type="match status" value="1"/>
</dbReference>
<dbReference type="Gene3D" id="3.30.160.60">
    <property type="entry name" value="Classic Zinc Finger"/>
    <property type="match status" value="3"/>
</dbReference>
<keyword evidence="5" id="KW-0862">Zinc</keyword>
<sequence length="131" mass="15118">MAFLPTGRLEFPDHSPTVERPYNCKLCDKSYTRISSLNKHVLTHTVDKPYQCTECGRCFADRTNLSRHVSSIHTRDKPYAYHKCGKRHSRNFELKSHKSRHAGEDRSKCDSCGAEFSSEDSLTVHKCRKTK</sequence>
<dbReference type="GO" id="GO:0003677">
    <property type="term" value="F:DNA binding"/>
    <property type="evidence" value="ECO:0007669"/>
    <property type="project" value="UniProtKB-KW"/>
</dbReference>
<keyword evidence="8" id="KW-0804">Transcription</keyword>
<keyword evidence="9" id="KW-0539">Nucleus</keyword>
<dbReference type="GO" id="GO:0005634">
    <property type="term" value="C:nucleus"/>
    <property type="evidence" value="ECO:0007669"/>
    <property type="project" value="UniProtKB-SubCell"/>
</dbReference>
<dbReference type="PANTHER" id="PTHR23234:SF10">
    <property type="entry name" value="RIKEN CDNA 6720489N17 GENE-RELATED"/>
    <property type="match status" value="1"/>
</dbReference>
<keyword evidence="6" id="KW-0805">Transcription regulation</keyword>
<organism evidence="13 14">
    <name type="scientific">Caerostris darwini</name>
    <dbReference type="NCBI Taxonomy" id="1538125"/>
    <lineage>
        <taxon>Eukaryota</taxon>
        <taxon>Metazoa</taxon>
        <taxon>Ecdysozoa</taxon>
        <taxon>Arthropoda</taxon>
        <taxon>Chelicerata</taxon>
        <taxon>Arachnida</taxon>
        <taxon>Araneae</taxon>
        <taxon>Araneomorphae</taxon>
        <taxon>Entelegynae</taxon>
        <taxon>Araneoidea</taxon>
        <taxon>Araneidae</taxon>
        <taxon>Caerostris</taxon>
    </lineage>
</organism>
<dbReference type="EMBL" id="BPLQ01005765">
    <property type="protein sequence ID" value="GIY17014.1"/>
    <property type="molecule type" value="Genomic_DNA"/>
</dbReference>
<dbReference type="InterPro" id="IPR050758">
    <property type="entry name" value="Znf_C2H2-type"/>
</dbReference>
<dbReference type="GO" id="GO:0008270">
    <property type="term" value="F:zinc ion binding"/>
    <property type="evidence" value="ECO:0007669"/>
    <property type="project" value="UniProtKB-KW"/>
</dbReference>
<dbReference type="Pfam" id="PF13912">
    <property type="entry name" value="zf-C2H2_6"/>
    <property type="match status" value="1"/>
</dbReference>
<dbReference type="PROSITE" id="PS50157">
    <property type="entry name" value="ZINC_FINGER_C2H2_2"/>
    <property type="match status" value="3"/>
</dbReference>
<feature type="domain" description="C2H2-type" evidence="12">
    <location>
        <begin position="22"/>
        <end position="49"/>
    </location>
</feature>
<name>A0AAV4R5T2_9ARAC</name>
<feature type="compositionally biased region" description="Basic and acidic residues" evidence="11">
    <location>
        <begin position="95"/>
        <end position="109"/>
    </location>
</feature>
<dbReference type="InterPro" id="IPR041697">
    <property type="entry name" value="Znf-C2H2_11"/>
</dbReference>
<keyword evidence="4 10" id="KW-0863">Zinc-finger</keyword>
<dbReference type="InterPro" id="IPR013087">
    <property type="entry name" value="Znf_C2H2_type"/>
</dbReference>
<evidence type="ECO:0000256" key="1">
    <source>
        <dbReference type="ARBA" id="ARBA00004123"/>
    </source>
</evidence>
<dbReference type="Pfam" id="PF16622">
    <property type="entry name" value="zf-C2H2_11"/>
    <property type="match status" value="1"/>
</dbReference>
<protein>
    <recommendedName>
        <fullName evidence="12">C2H2-type domain-containing protein</fullName>
    </recommendedName>
</protein>
<comment type="caution">
    <text evidence="13">The sequence shown here is derived from an EMBL/GenBank/DDBJ whole genome shotgun (WGS) entry which is preliminary data.</text>
</comment>
<evidence type="ECO:0000259" key="12">
    <source>
        <dbReference type="PROSITE" id="PS50157"/>
    </source>
</evidence>
<dbReference type="FunFam" id="3.30.160.60:FF:000630">
    <property type="entry name" value="Zinc finger protein 180"/>
    <property type="match status" value="1"/>
</dbReference>
<dbReference type="SUPFAM" id="SSF57667">
    <property type="entry name" value="beta-beta-alpha zinc fingers"/>
    <property type="match status" value="2"/>
</dbReference>
<feature type="region of interest" description="Disordered" evidence="11">
    <location>
        <begin position="95"/>
        <end position="117"/>
    </location>
</feature>
<keyword evidence="14" id="KW-1185">Reference proteome</keyword>
<comment type="subcellular location">
    <subcellularLocation>
        <location evidence="1">Nucleus</location>
    </subcellularLocation>
</comment>
<evidence type="ECO:0000313" key="14">
    <source>
        <dbReference type="Proteomes" id="UP001054837"/>
    </source>
</evidence>
<feature type="domain" description="C2H2-type" evidence="12">
    <location>
        <begin position="50"/>
        <end position="78"/>
    </location>
</feature>
<evidence type="ECO:0000256" key="4">
    <source>
        <dbReference type="ARBA" id="ARBA00022771"/>
    </source>
</evidence>
<evidence type="ECO:0000256" key="9">
    <source>
        <dbReference type="ARBA" id="ARBA00023242"/>
    </source>
</evidence>
<evidence type="ECO:0000256" key="5">
    <source>
        <dbReference type="ARBA" id="ARBA00022833"/>
    </source>
</evidence>
<evidence type="ECO:0000256" key="7">
    <source>
        <dbReference type="ARBA" id="ARBA00023125"/>
    </source>
</evidence>
<evidence type="ECO:0000256" key="8">
    <source>
        <dbReference type="ARBA" id="ARBA00023163"/>
    </source>
</evidence>
<proteinExistence type="predicted"/>
<keyword evidence="7" id="KW-0238">DNA-binding</keyword>
<gene>
    <name evidence="13" type="ORF">CDAR_189641</name>
</gene>
<dbReference type="PROSITE" id="PS00028">
    <property type="entry name" value="ZINC_FINGER_C2H2_1"/>
    <property type="match status" value="2"/>
</dbReference>
<evidence type="ECO:0000256" key="6">
    <source>
        <dbReference type="ARBA" id="ARBA00023015"/>
    </source>
</evidence>
<evidence type="ECO:0000256" key="2">
    <source>
        <dbReference type="ARBA" id="ARBA00022723"/>
    </source>
</evidence>
<dbReference type="Pfam" id="PF00096">
    <property type="entry name" value="zf-C2H2"/>
    <property type="match status" value="1"/>
</dbReference>
<dbReference type="SMART" id="SM00355">
    <property type="entry name" value="ZnF_C2H2"/>
    <property type="match status" value="4"/>
</dbReference>
<dbReference type="Proteomes" id="UP001054837">
    <property type="component" value="Unassembled WGS sequence"/>
</dbReference>